<dbReference type="Gene3D" id="1.10.1740.10">
    <property type="match status" value="1"/>
</dbReference>
<dbReference type="GO" id="GO:0016987">
    <property type="term" value="F:sigma factor activity"/>
    <property type="evidence" value="ECO:0007669"/>
    <property type="project" value="UniProtKB-KW"/>
</dbReference>
<dbReference type="InterPro" id="IPR039425">
    <property type="entry name" value="RNA_pol_sigma-70-like"/>
</dbReference>
<evidence type="ECO:0000313" key="7">
    <source>
        <dbReference type="EMBL" id="TBN53580.1"/>
    </source>
</evidence>
<dbReference type="GO" id="GO:0003677">
    <property type="term" value="F:DNA binding"/>
    <property type="evidence" value="ECO:0007669"/>
    <property type="project" value="InterPro"/>
</dbReference>
<evidence type="ECO:0000256" key="1">
    <source>
        <dbReference type="ARBA" id="ARBA00010641"/>
    </source>
</evidence>
<keyword evidence="3" id="KW-0731">Sigma factor</keyword>
<proteinExistence type="inferred from homology"/>
<comment type="similarity">
    <text evidence="1">Belongs to the sigma-70 factor family. ECF subfamily.</text>
</comment>
<dbReference type="EMBL" id="SIUB01000003">
    <property type="protein sequence ID" value="TBN53580.1"/>
    <property type="molecule type" value="Genomic_DNA"/>
</dbReference>
<keyword evidence="8" id="KW-1185">Reference proteome</keyword>
<evidence type="ECO:0000256" key="4">
    <source>
        <dbReference type="ARBA" id="ARBA00023163"/>
    </source>
</evidence>
<dbReference type="InterPro" id="IPR013325">
    <property type="entry name" value="RNA_pol_sigma_r2"/>
</dbReference>
<dbReference type="InterPro" id="IPR014284">
    <property type="entry name" value="RNA_pol_sigma-70_dom"/>
</dbReference>
<dbReference type="SUPFAM" id="SSF88946">
    <property type="entry name" value="Sigma2 domain of RNA polymerase sigma factors"/>
    <property type="match status" value="1"/>
</dbReference>
<dbReference type="Proteomes" id="UP000291613">
    <property type="component" value="Unassembled WGS sequence"/>
</dbReference>
<dbReference type="AlphaFoldDB" id="A0A4Q9GNZ2"/>
<evidence type="ECO:0000259" key="5">
    <source>
        <dbReference type="Pfam" id="PF04542"/>
    </source>
</evidence>
<protein>
    <submittedName>
        <fullName evidence="7">Sigma-70 family RNA polymerase sigma factor</fullName>
    </submittedName>
</protein>
<name>A0A4Q9GNZ2_9HYPH</name>
<dbReference type="SUPFAM" id="SSF88659">
    <property type="entry name" value="Sigma3 and sigma4 domains of RNA polymerase sigma factors"/>
    <property type="match status" value="1"/>
</dbReference>
<dbReference type="Pfam" id="PF08281">
    <property type="entry name" value="Sigma70_r4_2"/>
    <property type="match status" value="1"/>
</dbReference>
<evidence type="ECO:0000313" key="8">
    <source>
        <dbReference type="Proteomes" id="UP000291613"/>
    </source>
</evidence>
<dbReference type="PANTHER" id="PTHR43133:SF63">
    <property type="entry name" value="RNA POLYMERASE SIGMA FACTOR FECI-RELATED"/>
    <property type="match status" value="1"/>
</dbReference>
<dbReference type="GO" id="GO:0006352">
    <property type="term" value="P:DNA-templated transcription initiation"/>
    <property type="evidence" value="ECO:0007669"/>
    <property type="project" value="InterPro"/>
</dbReference>
<dbReference type="InterPro" id="IPR036388">
    <property type="entry name" value="WH-like_DNA-bd_sf"/>
</dbReference>
<dbReference type="Gene3D" id="1.10.10.10">
    <property type="entry name" value="Winged helix-like DNA-binding domain superfamily/Winged helix DNA-binding domain"/>
    <property type="match status" value="1"/>
</dbReference>
<evidence type="ECO:0000259" key="6">
    <source>
        <dbReference type="Pfam" id="PF08281"/>
    </source>
</evidence>
<keyword evidence="4" id="KW-0804">Transcription</keyword>
<feature type="domain" description="RNA polymerase sigma-70 region 2" evidence="5">
    <location>
        <begin position="18"/>
        <end position="86"/>
    </location>
</feature>
<accession>A0A4Q9GNZ2</accession>
<comment type="caution">
    <text evidence="7">The sequence shown here is derived from an EMBL/GenBank/DDBJ whole genome shotgun (WGS) entry which is preliminary data.</text>
</comment>
<dbReference type="Pfam" id="PF04542">
    <property type="entry name" value="Sigma70_r2"/>
    <property type="match status" value="1"/>
</dbReference>
<keyword evidence="2" id="KW-0805">Transcription regulation</keyword>
<dbReference type="InterPro" id="IPR013324">
    <property type="entry name" value="RNA_pol_sigma_r3/r4-like"/>
</dbReference>
<dbReference type="PANTHER" id="PTHR43133">
    <property type="entry name" value="RNA POLYMERASE ECF-TYPE SIGMA FACTO"/>
    <property type="match status" value="1"/>
</dbReference>
<dbReference type="InterPro" id="IPR007627">
    <property type="entry name" value="RNA_pol_sigma70_r2"/>
</dbReference>
<dbReference type="InterPro" id="IPR013249">
    <property type="entry name" value="RNA_pol_sigma70_r4_t2"/>
</dbReference>
<evidence type="ECO:0000256" key="2">
    <source>
        <dbReference type="ARBA" id="ARBA00023015"/>
    </source>
</evidence>
<gene>
    <name evidence="7" type="ORF">EYR15_07115</name>
</gene>
<evidence type="ECO:0000256" key="3">
    <source>
        <dbReference type="ARBA" id="ARBA00023082"/>
    </source>
</evidence>
<dbReference type="OrthoDB" id="9784272at2"/>
<sequence>MNVSFRGGTHGSVDMDALFRNYSDDLRRYAYRRLRDREAAADLTQEAFLRYVASRHDERSEAGASQFFLWRIAGNLIVDLVRRERRQGRTVPLEQAALLADTAPLADRRLIARQDFATFKAALDALPPKSRAALLLNRMEGLTHAEIATRLAISPSMVSKHIMKALRVCLRSLEASDA</sequence>
<organism evidence="7 8">
    <name type="scientific">Hansschlegelia quercus</name>
    <dbReference type="NCBI Taxonomy" id="2528245"/>
    <lineage>
        <taxon>Bacteria</taxon>
        <taxon>Pseudomonadati</taxon>
        <taxon>Pseudomonadota</taxon>
        <taxon>Alphaproteobacteria</taxon>
        <taxon>Hyphomicrobiales</taxon>
        <taxon>Methylopilaceae</taxon>
        <taxon>Hansschlegelia</taxon>
    </lineage>
</organism>
<reference evidence="7 8" key="1">
    <citation type="submission" date="2019-02" db="EMBL/GenBank/DDBJ databases">
        <title>Hansschlegelia quercus sp. nov., a novel methylotrophic bacterium from buds of oak (Quercus robur L.).</title>
        <authorList>
            <person name="Agafonova N.V."/>
            <person name="Kaparullina E.N."/>
            <person name="Grouzdev D.S."/>
            <person name="Doronina N.V."/>
        </authorList>
    </citation>
    <scope>NUCLEOTIDE SEQUENCE [LARGE SCALE GENOMIC DNA]</scope>
    <source>
        <strain evidence="7 8">Dub</strain>
    </source>
</reference>
<dbReference type="NCBIfam" id="TIGR02937">
    <property type="entry name" value="sigma70-ECF"/>
    <property type="match status" value="1"/>
</dbReference>
<feature type="domain" description="RNA polymerase sigma factor 70 region 4 type 2" evidence="6">
    <location>
        <begin position="120"/>
        <end position="167"/>
    </location>
</feature>